<comment type="caution">
    <text evidence="9">The sequence shown here is derived from an EMBL/GenBank/DDBJ whole genome shotgun (WGS) entry which is preliminary data.</text>
</comment>
<proteinExistence type="inferred from homology"/>
<comment type="similarity">
    <text evidence="2">Belongs to the TMEM8 family.</text>
</comment>
<dbReference type="Pfam" id="PF12036">
    <property type="entry name" value="DUF3522"/>
    <property type="match status" value="2"/>
</dbReference>
<keyword evidence="4 8" id="KW-0812">Transmembrane</keyword>
<evidence type="ECO:0000256" key="1">
    <source>
        <dbReference type="ARBA" id="ARBA00004651"/>
    </source>
</evidence>
<gene>
    <name evidence="9" type="ORF">FBUS_00728</name>
</gene>
<protein>
    <submittedName>
        <fullName evidence="9">Transmembrane protein 8A</fullName>
    </submittedName>
</protein>
<feature type="region of interest" description="Disordered" evidence="7">
    <location>
        <begin position="1"/>
        <end position="29"/>
    </location>
</feature>
<reference evidence="9" key="1">
    <citation type="submission" date="2019-05" db="EMBL/GenBank/DDBJ databases">
        <title>Annotation for the trematode Fasciolopsis buski.</title>
        <authorList>
            <person name="Choi Y.-J."/>
        </authorList>
    </citation>
    <scope>NUCLEOTIDE SEQUENCE</scope>
    <source>
        <strain evidence="9">HT</strain>
        <tissue evidence="9">Whole worm</tissue>
    </source>
</reference>
<feature type="transmembrane region" description="Helical" evidence="8">
    <location>
        <begin position="750"/>
        <end position="770"/>
    </location>
</feature>
<dbReference type="Proteomes" id="UP000728185">
    <property type="component" value="Unassembled WGS sequence"/>
</dbReference>
<organism evidence="9 10">
    <name type="scientific">Fasciolopsis buskii</name>
    <dbReference type="NCBI Taxonomy" id="27845"/>
    <lineage>
        <taxon>Eukaryota</taxon>
        <taxon>Metazoa</taxon>
        <taxon>Spiralia</taxon>
        <taxon>Lophotrochozoa</taxon>
        <taxon>Platyhelminthes</taxon>
        <taxon>Trematoda</taxon>
        <taxon>Digenea</taxon>
        <taxon>Plagiorchiida</taxon>
        <taxon>Echinostomata</taxon>
        <taxon>Echinostomatoidea</taxon>
        <taxon>Fasciolidae</taxon>
        <taxon>Fasciolopsis</taxon>
    </lineage>
</organism>
<dbReference type="GO" id="GO:0005886">
    <property type="term" value="C:plasma membrane"/>
    <property type="evidence" value="ECO:0007669"/>
    <property type="project" value="UniProtKB-SubCell"/>
</dbReference>
<feature type="transmembrane region" description="Helical" evidence="8">
    <location>
        <begin position="637"/>
        <end position="660"/>
    </location>
</feature>
<feature type="transmembrane region" description="Helical" evidence="8">
    <location>
        <begin position="555"/>
        <end position="573"/>
    </location>
</feature>
<evidence type="ECO:0000256" key="3">
    <source>
        <dbReference type="ARBA" id="ARBA00022475"/>
    </source>
</evidence>
<feature type="compositionally biased region" description="Polar residues" evidence="7">
    <location>
        <begin position="1"/>
        <end position="11"/>
    </location>
</feature>
<sequence length="916" mass="102219">MRLETTSTPDASRSSRLRQRRRSSSFGRNNKLRETLPCELVFENTVGYLPFSLASHSQKPNSTVHDSNESNRQYSLDDAGTSVPPGPPPLQASASSSLNLSFWKEGQRYRFEGFRTSEVAHYLYLHNPYTDSFLEVAISFTPNFEHGRRRAVRESAIDYPAESARGLAVDPRDPAHQLLQHCTLWSAPSRVSMPQAFASHFTYQPNSGQYTSGFQLQAWHVIVMPVQLDSHMDSGGTLEISLQLNAFAVTRLLNQTHSQPLFRQVILHGCFAQHITSTPFGFVDRTRCPLWLRLATDRGLAISVAHAVSIAASNMLSRSQPPHRSEVLPSLDTTFNDAVDRSFFYLPYPAPGQWYLSVYAECYPVDDPLCSRAPAASIDVGLVMRLTPCLNYRCRDVGEGSSLPPSRVLNASQVGIRPLVDRLQPIMQNERWRPPWFIPGFNASNPRQSPLLLPLSSQTPSDKPLAGEGLCVELLQRSIFAATCACPPGRAGLGCMRFPSEVVQKANRSLSIFGAPEDDLEYLWSGHSSDALLLALSNLAFIPAVGLAVLRRLWIPALAYSYTLVFSALYHICDTDVMNIPFRVGASAIGGAAMSFGGYALPKSRGYDLLGSEPSGYRSTPAGFRFTSPTCPLPLEVLSFCDFFGGVLSVWVTVVAAAACPLRYAQLAYVTFVLSLTVAVQVARYSPGLFLIPCLIGLIMLISSWTYWSRRTDRLFPPVQWWLISFFPGLLLAGVGLILFLSPWMRRDYAVVHSLWHIVIGLSLLGLLPWPRRWRIALVKVIPLQTPLSCGGGYFGLRRSSRIHRVGSIGLRRSSSPSCESLTGPVLEVPVTPASRVSTRFPVLWQVTHYVYTHCRQIFCHAHHILMVICDRLDVWFELDRVLDPIVARWPHLDWLLPNGKYRLFSLSFHSAVFFW</sequence>
<keyword evidence="6 8" id="KW-0472">Membrane</keyword>
<name>A0A8E0VG86_9TREM</name>
<keyword evidence="5 8" id="KW-1133">Transmembrane helix</keyword>
<evidence type="ECO:0000256" key="8">
    <source>
        <dbReference type="SAM" id="Phobius"/>
    </source>
</evidence>
<dbReference type="OrthoDB" id="69646at2759"/>
<evidence type="ECO:0000256" key="5">
    <source>
        <dbReference type="ARBA" id="ARBA00022989"/>
    </source>
</evidence>
<dbReference type="InterPro" id="IPR021910">
    <property type="entry name" value="NGX6/PGAP6/MYMK"/>
</dbReference>
<dbReference type="EMBL" id="LUCM01009862">
    <property type="protein sequence ID" value="KAA0186268.1"/>
    <property type="molecule type" value="Genomic_DNA"/>
</dbReference>
<feature type="transmembrane region" description="Helical" evidence="8">
    <location>
        <begin position="689"/>
        <end position="709"/>
    </location>
</feature>
<accession>A0A8E0VG86</accession>
<evidence type="ECO:0000256" key="7">
    <source>
        <dbReference type="SAM" id="MobiDB-lite"/>
    </source>
</evidence>
<feature type="transmembrane region" description="Helical" evidence="8">
    <location>
        <begin position="580"/>
        <end position="601"/>
    </location>
</feature>
<feature type="transmembrane region" description="Helical" evidence="8">
    <location>
        <begin position="721"/>
        <end position="744"/>
    </location>
</feature>
<comment type="subcellular location">
    <subcellularLocation>
        <location evidence="1">Cell membrane</location>
        <topology evidence="1">Multi-pass membrane protein</topology>
    </subcellularLocation>
</comment>
<feature type="compositionally biased region" description="Polar residues" evidence="7">
    <location>
        <begin position="57"/>
        <end position="74"/>
    </location>
</feature>
<evidence type="ECO:0000313" key="10">
    <source>
        <dbReference type="Proteomes" id="UP000728185"/>
    </source>
</evidence>
<dbReference type="PANTHER" id="PTHR14319">
    <property type="entry name" value="FIVE-SPAN TRANSMEMBRANE PROTEIN M83"/>
    <property type="match status" value="1"/>
</dbReference>
<feature type="region of interest" description="Disordered" evidence="7">
    <location>
        <begin position="57"/>
        <end position="94"/>
    </location>
</feature>
<evidence type="ECO:0000256" key="6">
    <source>
        <dbReference type="ARBA" id="ARBA00023136"/>
    </source>
</evidence>
<evidence type="ECO:0000256" key="4">
    <source>
        <dbReference type="ARBA" id="ARBA00022692"/>
    </source>
</evidence>
<evidence type="ECO:0000256" key="2">
    <source>
        <dbReference type="ARBA" id="ARBA00005542"/>
    </source>
</evidence>
<keyword evidence="10" id="KW-1185">Reference proteome</keyword>
<dbReference type="PANTHER" id="PTHR14319:SF3">
    <property type="entry name" value="TRANSMEMBRANE PROTEIN-LIKE PROTEIN"/>
    <property type="match status" value="1"/>
</dbReference>
<dbReference type="AlphaFoldDB" id="A0A8E0VG86"/>
<keyword evidence="3" id="KW-1003">Cell membrane</keyword>
<evidence type="ECO:0000313" key="9">
    <source>
        <dbReference type="EMBL" id="KAA0186268.1"/>
    </source>
</evidence>